<accession>A0ABV9QMH6</accession>
<reference evidence="3" key="1">
    <citation type="journal article" date="2019" name="Int. J. Syst. Evol. Microbiol.">
        <title>The Global Catalogue of Microorganisms (GCM) 10K type strain sequencing project: providing services to taxonomists for standard genome sequencing and annotation.</title>
        <authorList>
            <consortium name="The Broad Institute Genomics Platform"/>
            <consortium name="The Broad Institute Genome Sequencing Center for Infectious Disease"/>
            <person name="Wu L."/>
            <person name="Ma J."/>
        </authorList>
    </citation>
    <scope>NUCLEOTIDE SEQUENCE [LARGE SCALE GENOMIC DNA]</scope>
    <source>
        <strain evidence="3">CCUG 46385</strain>
    </source>
</reference>
<feature type="transmembrane region" description="Helical" evidence="1">
    <location>
        <begin position="12"/>
        <end position="29"/>
    </location>
</feature>
<keyword evidence="1" id="KW-0812">Transmembrane</keyword>
<evidence type="ECO:0000313" key="3">
    <source>
        <dbReference type="Proteomes" id="UP001595916"/>
    </source>
</evidence>
<feature type="transmembrane region" description="Helical" evidence="1">
    <location>
        <begin position="133"/>
        <end position="151"/>
    </location>
</feature>
<evidence type="ECO:0000256" key="1">
    <source>
        <dbReference type="SAM" id="Phobius"/>
    </source>
</evidence>
<keyword evidence="3" id="KW-1185">Reference proteome</keyword>
<dbReference type="EMBL" id="JBHSHL010000007">
    <property type="protein sequence ID" value="MFC4803894.1"/>
    <property type="molecule type" value="Genomic_DNA"/>
</dbReference>
<feature type="transmembrane region" description="Helical" evidence="1">
    <location>
        <begin position="77"/>
        <end position="95"/>
    </location>
</feature>
<dbReference type="Proteomes" id="UP001595916">
    <property type="component" value="Unassembled WGS sequence"/>
</dbReference>
<feature type="transmembrane region" description="Helical" evidence="1">
    <location>
        <begin position="101"/>
        <end position="121"/>
    </location>
</feature>
<feature type="transmembrane region" description="Helical" evidence="1">
    <location>
        <begin position="196"/>
        <end position="213"/>
    </location>
</feature>
<gene>
    <name evidence="2" type="ORF">ACFO4R_02255</name>
</gene>
<feature type="transmembrane region" description="Helical" evidence="1">
    <location>
        <begin position="163"/>
        <end position="184"/>
    </location>
</feature>
<protein>
    <submittedName>
        <fullName evidence="2">Uncharacterized protein</fullName>
    </submittedName>
</protein>
<sequence length="407" mass="46449">MVLSRNKVNAMLLYVAVFVSLIKMLIYSTRGTWVLSYGNYYFYQAASGHFASVLAPALVLFLILLYNSKLLFRRKDLFWVLLCIFPFVFWSIVEFGNGEGVNVWLGSIPTTACLLPLFFLLGREESISKHFKTVALMLAVGYFLLTLYSALDFYSSVGFGNHVLFMPGKTSLSFAMLSLWVYLFSDLKKRESIGVLWFKVGLILLGLLCSLLIVSRSWSIQCVLLLAAYLILSSDLKGRVITMMGMVLGILAIFVFLEPYLSNVIFPLIDRVREDTRTGQFQVFFSQIDSWRLLFGSGMQATYVFRGEEYRFFDNQFIFEAFHYGSLHLLPLLWFLLRTMRVSVTKVTDLGRKKSYLGAKVVIATFLFAMGGLSVYFRYDWTLSTALLLMFIGKHSVLPNQNEVIEG</sequence>
<proteinExistence type="predicted"/>
<feature type="transmembrane region" description="Helical" evidence="1">
    <location>
        <begin position="357"/>
        <end position="379"/>
    </location>
</feature>
<keyword evidence="1" id="KW-0472">Membrane</keyword>
<organism evidence="2 3">
    <name type="scientific">Filifactor villosus</name>
    <dbReference type="NCBI Taxonomy" id="29374"/>
    <lineage>
        <taxon>Bacteria</taxon>
        <taxon>Bacillati</taxon>
        <taxon>Bacillota</taxon>
        <taxon>Clostridia</taxon>
        <taxon>Peptostreptococcales</taxon>
        <taxon>Filifactoraceae</taxon>
        <taxon>Filifactor</taxon>
    </lineage>
</organism>
<keyword evidence="1" id="KW-1133">Transmembrane helix</keyword>
<feature type="transmembrane region" description="Helical" evidence="1">
    <location>
        <begin position="317"/>
        <end position="337"/>
    </location>
</feature>
<feature type="transmembrane region" description="Helical" evidence="1">
    <location>
        <begin position="218"/>
        <end position="233"/>
    </location>
</feature>
<feature type="transmembrane region" description="Helical" evidence="1">
    <location>
        <begin position="41"/>
        <end position="65"/>
    </location>
</feature>
<dbReference type="RefSeq" id="WP_379787364.1">
    <property type="nucleotide sequence ID" value="NZ_JBHSHL010000007.1"/>
</dbReference>
<evidence type="ECO:0000313" key="2">
    <source>
        <dbReference type="EMBL" id="MFC4803894.1"/>
    </source>
</evidence>
<name>A0ABV9QMH6_9FIRM</name>
<comment type="caution">
    <text evidence="2">The sequence shown here is derived from an EMBL/GenBank/DDBJ whole genome shotgun (WGS) entry which is preliminary data.</text>
</comment>